<dbReference type="RefSeq" id="XP_008472532.1">
    <property type="nucleotide sequence ID" value="XM_008474310.3"/>
</dbReference>
<dbReference type="GeneID" id="103509682"/>
<name>A0A1S3D1U5_DIACI</name>
<dbReference type="PaxDb" id="121845-A0A1S3D1U5"/>
<protein>
    <submittedName>
        <fullName evidence="2">Uncharacterized protein LOC103509682</fullName>
    </submittedName>
</protein>
<dbReference type="InterPro" id="IPR038606">
    <property type="entry name" value="To_sf"/>
</dbReference>
<dbReference type="InterPro" id="IPR010562">
    <property type="entry name" value="Haemolymph_juvenile_hormone-bd"/>
</dbReference>
<gene>
    <name evidence="2" type="primary">LOC103509682</name>
</gene>
<evidence type="ECO:0000313" key="2">
    <source>
        <dbReference type="RefSeq" id="XP_008472532.1"/>
    </source>
</evidence>
<dbReference type="SMART" id="SM00700">
    <property type="entry name" value="JHBP"/>
    <property type="match status" value="1"/>
</dbReference>
<keyword evidence="1" id="KW-1185">Reference proteome</keyword>
<accession>A0A1S3D1U5</accession>
<dbReference type="PANTHER" id="PTHR11008:SF18">
    <property type="entry name" value="BCDNA.GH05536-RELATED"/>
    <property type="match status" value="1"/>
</dbReference>
<reference evidence="2" key="1">
    <citation type="submission" date="2025-08" db="UniProtKB">
        <authorList>
            <consortium name="RefSeq"/>
        </authorList>
    </citation>
    <scope>IDENTIFICATION</scope>
</reference>
<sequence>MVVKPISLNFPSSLFGGTLDVTNVKVNGISKAKIMNLKANVNDVNKFRITMDVYYPHVLVTGNYKMVGNIARIPIKTDGDWSAALDGVTVLWEIKGLPEQRSQNIFLRMNRFGFRSQPEFKHLKFYASNLVPRNENLNDFALRFLNRNYQVIYNQIYPYIEKKISDDVMIDLVNTGLAKIPFEVLFPLKNQ</sequence>
<evidence type="ECO:0000313" key="1">
    <source>
        <dbReference type="Proteomes" id="UP000079169"/>
    </source>
</evidence>
<dbReference type="GO" id="GO:0005615">
    <property type="term" value="C:extracellular space"/>
    <property type="evidence" value="ECO:0007669"/>
    <property type="project" value="TreeGrafter"/>
</dbReference>
<organism evidence="1 2">
    <name type="scientific">Diaphorina citri</name>
    <name type="common">Asian citrus psyllid</name>
    <dbReference type="NCBI Taxonomy" id="121845"/>
    <lineage>
        <taxon>Eukaryota</taxon>
        <taxon>Metazoa</taxon>
        <taxon>Ecdysozoa</taxon>
        <taxon>Arthropoda</taxon>
        <taxon>Hexapoda</taxon>
        <taxon>Insecta</taxon>
        <taxon>Pterygota</taxon>
        <taxon>Neoptera</taxon>
        <taxon>Paraneoptera</taxon>
        <taxon>Hemiptera</taxon>
        <taxon>Sternorrhyncha</taxon>
        <taxon>Psylloidea</taxon>
        <taxon>Psyllidae</taxon>
        <taxon>Diaphorininae</taxon>
        <taxon>Diaphorina</taxon>
    </lineage>
</organism>
<dbReference type="OMA" id="NKFRITM"/>
<dbReference type="Gene3D" id="3.15.10.30">
    <property type="entry name" value="Haemolymph juvenile hormone binding protein"/>
    <property type="match status" value="1"/>
</dbReference>
<dbReference type="Proteomes" id="UP000079169">
    <property type="component" value="Unplaced"/>
</dbReference>
<dbReference type="KEGG" id="dci:103509682"/>
<dbReference type="PANTHER" id="PTHR11008">
    <property type="entry name" value="PROTEIN TAKEOUT-LIKE PROTEIN"/>
    <property type="match status" value="1"/>
</dbReference>
<dbReference type="AlphaFoldDB" id="A0A1S3D1U5"/>
<proteinExistence type="predicted"/>
<dbReference type="Pfam" id="PF06585">
    <property type="entry name" value="JHBP"/>
    <property type="match status" value="1"/>
</dbReference>